<evidence type="ECO:0000313" key="2">
    <source>
        <dbReference type="EMBL" id="CAH0371532.1"/>
    </source>
</evidence>
<keyword evidence="3" id="KW-1185">Reference proteome</keyword>
<sequence length="267" mass="26989">MAEDEIYEYVPPSAAAPEDAAPPPQTEGLDTAPLVSSEEAFRAAAAGLTRDAAGRALHGGRAPQRSAFEHPRLKLARLRRETDELSKDLAAAPEAYDGRTAAALLHDVEDLRLSLQRLAAGLPAEPPAPPASSAAAAAAAARRAADAALAGVAARAAAPPPPPDAAAPADASAKTLAALAADAAALGAHSDEDRGPVAAVLRRLAELREVHGDAAAAAAALPRARLELAAVERRIAATDASLKRVAEAVRALSDPEASTADSDAGHF</sequence>
<evidence type="ECO:0000313" key="3">
    <source>
        <dbReference type="Proteomes" id="UP000789595"/>
    </source>
</evidence>
<protein>
    <submittedName>
        <fullName evidence="2">Uncharacterized protein</fullName>
    </submittedName>
</protein>
<dbReference type="AlphaFoldDB" id="A0A8J2SQH8"/>
<dbReference type="Proteomes" id="UP000789595">
    <property type="component" value="Unassembled WGS sequence"/>
</dbReference>
<accession>A0A8J2SQH8</accession>
<name>A0A8J2SQH8_9STRA</name>
<feature type="region of interest" description="Disordered" evidence="1">
    <location>
        <begin position="54"/>
        <end position="73"/>
    </location>
</feature>
<reference evidence="2" key="1">
    <citation type="submission" date="2021-11" db="EMBL/GenBank/DDBJ databases">
        <authorList>
            <consortium name="Genoscope - CEA"/>
            <person name="William W."/>
        </authorList>
    </citation>
    <scope>NUCLEOTIDE SEQUENCE</scope>
</reference>
<proteinExistence type="predicted"/>
<dbReference type="OrthoDB" id="10661882at2759"/>
<feature type="region of interest" description="Disordered" evidence="1">
    <location>
        <begin position="1"/>
        <end position="36"/>
    </location>
</feature>
<organism evidence="2 3">
    <name type="scientific">Pelagomonas calceolata</name>
    <dbReference type="NCBI Taxonomy" id="35677"/>
    <lineage>
        <taxon>Eukaryota</taxon>
        <taxon>Sar</taxon>
        <taxon>Stramenopiles</taxon>
        <taxon>Ochrophyta</taxon>
        <taxon>Pelagophyceae</taxon>
        <taxon>Pelagomonadales</taxon>
        <taxon>Pelagomonadaceae</taxon>
        <taxon>Pelagomonas</taxon>
    </lineage>
</organism>
<dbReference type="EMBL" id="CAKKNE010000003">
    <property type="protein sequence ID" value="CAH0371532.1"/>
    <property type="molecule type" value="Genomic_DNA"/>
</dbReference>
<comment type="caution">
    <text evidence="2">The sequence shown here is derived from an EMBL/GenBank/DDBJ whole genome shotgun (WGS) entry which is preliminary data.</text>
</comment>
<gene>
    <name evidence="2" type="ORF">PECAL_3P14810</name>
</gene>
<feature type="region of interest" description="Disordered" evidence="1">
    <location>
        <begin position="151"/>
        <end position="172"/>
    </location>
</feature>
<evidence type="ECO:0000256" key="1">
    <source>
        <dbReference type="SAM" id="MobiDB-lite"/>
    </source>
</evidence>